<dbReference type="AlphaFoldDB" id="A0A1B9XXR9"/>
<dbReference type="STRING" id="447689.BA195_11445"/>
<keyword evidence="3" id="KW-1185">Reference proteome</keyword>
<keyword evidence="1" id="KW-0812">Transmembrane</keyword>
<evidence type="ECO:0000313" key="2">
    <source>
        <dbReference type="EMBL" id="OCK42231.1"/>
    </source>
</evidence>
<name>A0A1B9XXR9_9FLAO</name>
<organism evidence="2 3">
    <name type="scientific">Tenacibaculum soleae</name>
    <dbReference type="NCBI Taxonomy" id="447689"/>
    <lineage>
        <taxon>Bacteria</taxon>
        <taxon>Pseudomonadati</taxon>
        <taxon>Bacteroidota</taxon>
        <taxon>Flavobacteriia</taxon>
        <taxon>Flavobacteriales</taxon>
        <taxon>Flavobacteriaceae</taxon>
        <taxon>Tenacibaculum</taxon>
    </lineage>
</organism>
<sequence length="188" mass="22025">MKEYIKHFQYEIKNTVNLKTNIKKYFDTYNFKLEKENENQIIFIKKWSFFSGYTLNPLNLKTKIDINIHESKSISINYQVTSDGFGFITPIAFSSFYECFLSNLKLFLSTKKSYVTKNELLIKSAKKKMLFYIGLMLIGTSVSFFLGHRLSNLSGNKLLYYFGFIIGVKITTVLINKYLIKTNTLKKQ</sequence>
<comment type="caution">
    <text evidence="2">The sequence shown here is derived from an EMBL/GenBank/DDBJ whole genome shotgun (WGS) entry which is preliminary data.</text>
</comment>
<dbReference type="RefSeq" id="WP_068705675.1">
    <property type="nucleotide sequence ID" value="NZ_JAUOSW010000003.1"/>
</dbReference>
<evidence type="ECO:0000256" key="1">
    <source>
        <dbReference type="SAM" id="Phobius"/>
    </source>
</evidence>
<keyword evidence="1" id="KW-0472">Membrane</keyword>
<proteinExistence type="predicted"/>
<dbReference type="OrthoDB" id="1449433at2"/>
<evidence type="ECO:0000313" key="3">
    <source>
        <dbReference type="Proteomes" id="UP000093186"/>
    </source>
</evidence>
<feature type="transmembrane region" description="Helical" evidence="1">
    <location>
        <begin position="87"/>
        <end position="108"/>
    </location>
</feature>
<keyword evidence="1" id="KW-1133">Transmembrane helix</keyword>
<protein>
    <submittedName>
        <fullName evidence="2">Uncharacterized protein</fullName>
    </submittedName>
</protein>
<dbReference type="Proteomes" id="UP000093186">
    <property type="component" value="Unassembled WGS sequence"/>
</dbReference>
<feature type="transmembrane region" description="Helical" evidence="1">
    <location>
        <begin position="158"/>
        <end position="180"/>
    </location>
</feature>
<dbReference type="EMBL" id="MAKX01000024">
    <property type="protein sequence ID" value="OCK42231.1"/>
    <property type="molecule type" value="Genomic_DNA"/>
</dbReference>
<reference evidence="2 3" key="1">
    <citation type="submission" date="2016-06" db="EMBL/GenBank/DDBJ databases">
        <title>Draft Genome Sequence of Tenacibaculum soleae UCD-KL19.</title>
        <authorList>
            <person name="Eisen J.A."/>
            <person name="Coil D.A."/>
            <person name="Lujan K.M."/>
        </authorList>
    </citation>
    <scope>NUCLEOTIDE SEQUENCE [LARGE SCALE GENOMIC DNA]</scope>
    <source>
        <strain evidence="2 3">UCD-KL19</strain>
    </source>
</reference>
<accession>A0A1B9XXR9</accession>
<feature type="transmembrane region" description="Helical" evidence="1">
    <location>
        <begin position="129"/>
        <end position="146"/>
    </location>
</feature>
<gene>
    <name evidence="2" type="ORF">BA195_11445</name>
</gene>